<dbReference type="EMBL" id="CAEKKB010000002">
    <property type="protein sequence ID" value="CAB4299751.1"/>
    <property type="molecule type" value="Genomic_DNA"/>
</dbReference>
<accession>A0A6J5U1T5</accession>
<feature type="region of interest" description="Disordered" evidence="1">
    <location>
        <begin position="1"/>
        <end position="29"/>
    </location>
</feature>
<evidence type="ECO:0000256" key="1">
    <source>
        <dbReference type="SAM" id="MobiDB-lite"/>
    </source>
</evidence>
<dbReference type="Proteomes" id="UP000507245">
    <property type="component" value="Unassembled WGS sequence"/>
</dbReference>
<protein>
    <submittedName>
        <fullName evidence="2">Uncharacterized protein</fullName>
    </submittedName>
</protein>
<evidence type="ECO:0000313" key="5">
    <source>
        <dbReference type="Proteomes" id="UP000507245"/>
    </source>
</evidence>
<organism evidence="2 4">
    <name type="scientific">Prunus armeniaca</name>
    <name type="common">Apricot</name>
    <name type="synonym">Armeniaca vulgaris</name>
    <dbReference type="NCBI Taxonomy" id="36596"/>
    <lineage>
        <taxon>Eukaryota</taxon>
        <taxon>Viridiplantae</taxon>
        <taxon>Streptophyta</taxon>
        <taxon>Embryophyta</taxon>
        <taxon>Tracheophyta</taxon>
        <taxon>Spermatophyta</taxon>
        <taxon>Magnoliopsida</taxon>
        <taxon>eudicotyledons</taxon>
        <taxon>Gunneridae</taxon>
        <taxon>Pentapetalae</taxon>
        <taxon>rosids</taxon>
        <taxon>fabids</taxon>
        <taxon>Rosales</taxon>
        <taxon>Rosaceae</taxon>
        <taxon>Amygdaloideae</taxon>
        <taxon>Amygdaleae</taxon>
        <taxon>Prunus</taxon>
    </lineage>
</organism>
<dbReference type="AlphaFoldDB" id="A0A6J5U1T5"/>
<evidence type="ECO:0000313" key="2">
    <source>
        <dbReference type="EMBL" id="CAB4269364.1"/>
    </source>
</evidence>
<reference evidence="5" key="1">
    <citation type="journal article" date="2020" name="Genome Biol.">
        <title>Gamete binning: chromosome-level and haplotype-resolved genome assembly enabled by high-throughput single-cell sequencing of gamete genomes.</title>
        <authorList>
            <person name="Campoy J.A."/>
            <person name="Sun H."/>
            <person name="Goel M."/>
            <person name="Jiao W.-B."/>
            <person name="Folz-Donahue K."/>
            <person name="Wang N."/>
            <person name="Rubio M."/>
            <person name="Liu C."/>
            <person name="Kukat C."/>
            <person name="Ruiz D."/>
            <person name="Huettel B."/>
            <person name="Schneeberger K."/>
        </authorList>
    </citation>
    <scope>NUCLEOTIDE SEQUENCE [LARGE SCALE GENOMIC DNA]</scope>
    <source>
        <strain evidence="5">cv. Rojo Pasion</strain>
    </source>
</reference>
<dbReference type="EMBL" id="CAEKDK010000002">
    <property type="protein sequence ID" value="CAB4269364.1"/>
    <property type="molecule type" value="Genomic_DNA"/>
</dbReference>
<feature type="compositionally biased region" description="Polar residues" evidence="1">
    <location>
        <begin position="1"/>
        <end position="12"/>
    </location>
</feature>
<evidence type="ECO:0000313" key="4">
    <source>
        <dbReference type="Proteomes" id="UP000507222"/>
    </source>
</evidence>
<reference evidence="2 4" key="2">
    <citation type="submission" date="2020-05" db="EMBL/GenBank/DDBJ databases">
        <authorList>
            <person name="Campoy J."/>
            <person name="Schneeberger K."/>
            <person name="Spophaly S."/>
        </authorList>
    </citation>
    <scope>NUCLEOTIDE SEQUENCE [LARGE SCALE GENOMIC DNA]</scope>
    <source>
        <strain evidence="2">PruArmRojPasFocal</strain>
    </source>
</reference>
<keyword evidence="5" id="KW-1185">Reference proteome</keyword>
<dbReference type="Proteomes" id="UP000507222">
    <property type="component" value="Unassembled WGS sequence"/>
</dbReference>
<evidence type="ECO:0000313" key="3">
    <source>
        <dbReference type="EMBL" id="CAB4299751.1"/>
    </source>
</evidence>
<proteinExistence type="predicted"/>
<sequence>MAESAQDASARSNPRFADIRSDSEEAEPSLATIQFKKIMKELRETRKMVAEALEKSKGNHTSQH</sequence>
<gene>
    <name evidence="2" type="ORF">CURHAP_LOCUS14853</name>
    <name evidence="3" type="ORF">ORAREDHAP_LOCUS14399</name>
</gene>
<name>A0A6J5U1T5_PRUAR</name>